<reference evidence="3 4" key="1">
    <citation type="submission" date="2018-08" db="EMBL/GenBank/DDBJ databases">
        <title>A genome reference for cultivated species of the human gut microbiota.</title>
        <authorList>
            <person name="Zou Y."/>
            <person name="Xue W."/>
            <person name="Luo G."/>
        </authorList>
    </citation>
    <scope>NUCLEOTIDE SEQUENCE [LARGE SCALE GENOMIC DNA]</scope>
    <source>
        <strain evidence="1 4">AF14-18</strain>
        <strain evidence="2 3">AM35-14</strain>
    </source>
</reference>
<dbReference type="Proteomes" id="UP000283975">
    <property type="component" value="Unassembled WGS sequence"/>
</dbReference>
<gene>
    <name evidence="2" type="ORF">DW839_07060</name>
    <name evidence="1" type="ORF">DWW02_16695</name>
</gene>
<dbReference type="InterPro" id="IPR009057">
    <property type="entry name" value="Homeodomain-like_sf"/>
</dbReference>
<evidence type="ECO:0000313" key="4">
    <source>
        <dbReference type="Proteomes" id="UP000284543"/>
    </source>
</evidence>
<dbReference type="Gene3D" id="1.10.357.10">
    <property type="entry name" value="Tetracycline Repressor, domain 2"/>
    <property type="match status" value="1"/>
</dbReference>
<dbReference type="SUPFAM" id="SSF46689">
    <property type="entry name" value="Homeodomain-like"/>
    <property type="match status" value="1"/>
</dbReference>
<dbReference type="RefSeq" id="WP_118018971.1">
    <property type="nucleotide sequence ID" value="NZ_CATYQV010000076.1"/>
</dbReference>
<dbReference type="SUPFAM" id="SSF48498">
    <property type="entry name" value="Tetracyclin repressor-like, C-terminal domain"/>
    <property type="match status" value="1"/>
</dbReference>
<sequence>MPPKAKITKEMILNTVLEITREAGFESVNARSISGRLQCSTRPIFTCYENMEELRKEFLDFAYEFYSQYVESYSSSEHINPCLVLPLSYIEFAREETNLFRLLFINHMDLSMAEPKDFYMEAGNGERERVFSDTIGIEPERAKAIFIDLFLYSHGIAVLAAAQKITLDRSHIEKMAANMLTALIRQEKPDWTLSVSGITESI</sequence>
<evidence type="ECO:0000313" key="1">
    <source>
        <dbReference type="EMBL" id="RGV74964.1"/>
    </source>
</evidence>
<evidence type="ECO:0000313" key="2">
    <source>
        <dbReference type="EMBL" id="RHC56967.1"/>
    </source>
</evidence>
<dbReference type="EMBL" id="QSHZ01000006">
    <property type="protein sequence ID" value="RHC56967.1"/>
    <property type="molecule type" value="Genomic_DNA"/>
</dbReference>
<dbReference type="Proteomes" id="UP000284543">
    <property type="component" value="Unassembled WGS sequence"/>
</dbReference>
<proteinExistence type="predicted"/>
<dbReference type="InterPro" id="IPR036271">
    <property type="entry name" value="Tet_transcr_reg_TetR-rel_C_sf"/>
</dbReference>
<protein>
    <submittedName>
        <fullName evidence="1">TetR/AcrR family transcriptional regulator</fullName>
    </submittedName>
</protein>
<evidence type="ECO:0000313" key="3">
    <source>
        <dbReference type="Proteomes" id="UP000283975"/>
    </source>
</evidence>
<name>A0A412Z4S2_9FIRM</name>
<organism evidence="1 4">
    <name type="scientific">Enterocloster bolteae</name>
    <dbReference type="NCBI Taxonomy" id="208479"/>
    <lineage>
        <taxon>Bacteria</taxon>
        <taxon>Bacillati</taxon>
        <taxon>Bacillota</taxon>
        <taxon>Clostridia</taxon>
        <taxon>Lachnospirales</taxon>
        <taxon>Lachnospiraceae</taxon>
        <taxon>Enterocloster</taxon>
    </lineage>
</organism>
<dbReference type="EMBL" id="QRZM01000006">
    <property type="protein sequence ID" value="RGV74964.1"/>
    <property type="molecule type" value="Genomic_DNA"/>
</dbReference>
<accession>A0A412Z4S2</accession>
<dbReference type="AlphaFoldDB" id="A0A412Z4S2"/>
<comment type="caution">
    <text evidence="1">The sequence shown here is derived from an EMBL/GenBank/DDBJ whole genome shotgun (WGS) entry which is preliminary data.</text>
</comment>